<evidence type="ECO:0000259" key="2">
    <source>
        <dbReference type="Pfam" id="PF12884"/>
    </source>
</evidence>
<organism evidence="3 4">
    <name type="scientific">Echinococcus canadensis</name>
    <dbReference type="NCBI Taxonomy" id="519352"/>
    <lineage>
        <taxon>Eukaryota</taxon>
        <taxon>Metazoa</taxon>
        <taxon>Spiralia</taxon>
        <taxon>Lophotrochozoa</taxon>
        <taxon>Platyhelminthes</taxon>
        <taxon>Cestoda</taxon>
        <taxon>Eucestoda</taxon>
        <taxon>Cyclophyllidea</taxon>
        <taxon>Taeniidae</taxon>
        <taxon>Echinococcus</taxon>
        <taxon>Echinococcus canadensis group</taxon>
    </lineage>
</organism>
<evidence type="ECO:0000313" key="3">
    <source>
        <dbReference type="Proteomes" id="UP000887562"/>
    </source>
</evidence>
<reference evidence="4" key="1">
    <citation type="submission" date="2022-11" db="UniProtKB">
        <authorList>
            <consortium name="WormBaseParasite"/>
        </authorList>
    </citation>
    <scope>IDENTIFICATION</scope>
</reference>
<feature type="compositionally biased region" description="Gly residues" evidence="1">
    <location>
        <begin position="108"/>
        <end position="119"/>
    </location>
</feature>
<dbReference type="GO" id="GO:0008140">
    <property type="term" value="F:cAMP response element binding protein binding"/>
    <property type="evidence" value="ECO:0007669"/>
    <property type="project" value="InterPro"/>
</dbReference>
<feature type="compositionally biased region" description="Low complexity" evidence="1">
    <location>
        <begin position="310"/>
        <end position="321"/>
    </location>
</feature>
<dbReference type="AlphaFoldDB" id="A0A915EV43"/>
<feature type="compositionally biased region" description="Polar residues" evidence="1">
    <location>
        <begin position="175"/>
        <end position="187"/>
    </location>
</feature>
<proteinExistence type="predicted"/>
<accession>A0A915EV43</accession>
<name>A0A915EV43_9CEST</name>
<feature type="compositionally biased region" description="Pro residues" evidence="1">
    <location>
        <begin position="220"/>
        <end position="230"/>
    </location>
</feature>
<evidence type="ECO:0000256" key="1">
    <source>
        <dbReference type="SAM" id="MobiDB-lite"/>
    </source>
</evidence>
<sequence length="920" mass="99332">MTGKPHNNTNPRKFKEKIELLRQKEAQLTANFMEVMRGIPTLTRNVVPYPDLPNKELLQPGSYSPTLRPPLDPTKSSGYTRRRDNSGNYQYTLETSTGTSNRGLYNNGRGGGGGGGGGVSQTPRMDGVESQSQQRLPPPPQSQSRRVEAKMATAGLLQTSAESGKPGLSHISPLHASQTSPSPSAYQPNLVPISVSPHSPQFYTGSNTSPSRQHHLQFQQPPPLPPPPPSLGLAGAAAQQPSREYTCQSAWGLPGNQDCGNGPAGNALNSASTAASMIGEMSLVEYRRTYSDSCIPNSFPDVSDHSRCFPPHQQYNRQQHQQPPPPPPLLPLPLQRQQQRQQQRTLPPVDELALPCYQNTNSNTASNRPHTSCFNGGLLSSRCRHQSSTTVSQQPFRRLQSDYHSMRNIPQRYAPVHHHHHNPQQAATPVQPLLVQTAGGGEGYASGPIAHPYQTWNTNGGNGGGSMSAYDLPSSSSALRLKRSDVYSEYRAKPPPLQLLPHVSQMPTTMGYANHSVRSVGSSCSSDGGGGGYFSASTADPLAYHQPQSSCASSVLGSAAAATAASNNGVGSIAISSSAPLTQPLDVIVLDSDAFLDGGGGMSHEIWKVSRSTASDLLDVAGASCCFSPCRVMNQKFLHFLDQTFESVELYRPIMTFFLVVLFVVVAVTEWVSDVLCIHSVMLRLLDSTHACQDSTDEREEGRRDSFSMAVDLLSRLEKRPLDSSLAASSACTASPPLPTLPTTTTGTSLWSSSSACPPPSKSAKFDPSATITDTAASTFFVPIAANDLQLLTEPSMANYVTDAATEDQLVREQYSPTQQLVLFVYFSPFLRLLSVLCSTLCRAGPLAVGEMKVKDPRWWCWWYEKSKGMKDGQLPRTPTLINSLGWVRCLPNSQGDSLIDVATCVALLCFALPRLAISC</sequence>
<feature type="region of interest" description="Disordered" evidence="1">
    <location>
        <begin position="737"/>
        <end position="768"/>
    </location>
</feature>
<feature type="region of interest" description="Disordered" evidence="1">
    <location>
        <begin position="305"/>
        <end position="346"/>
    </location>
</feature>
<dbReference type="WBParaSite" id="maker-E.canG7_contigs_1338-snap-gene-0.23-mRNA-1">
    <property type="protein sequence ID" value="maker-E.canG7_contigs_1338-snap-gene-0.23-mRNA-1"/>
    <property type="gene ID" value="EcG7_06593"/>
</dbReference>
<feature type="compositionally biased region" description="Polar residues" evidence="1">
    <location>
        <begin position="196"/>
        <end position="211"/>
    </location>
</feature>
<feature type="compositionally biased region" description="Low complexity" evidence="1">
    <location>
        <begin position="332"/>
        <end position="346"/>
    </location>
</feature>
<dbReference type="Proteomes" id="UP000887562">
    <property type="component" value="Unplaced"/>
</dbReference>
<dbReference type="InterPro" id="IPR024783">
    <property type="entry name" value="TORC_N"/>
</dbReference>
<dbReference type="Pfam" id="PF12884">
    <property type="entry name" value="TORC_N"/>
    <property type="match status" value="1"/>
</dbReference>
<feature type="compositionally biased region" description="Pro residues" evidence="1">
    <location>
        <begin position="322"/>
        <end position="331"/>
    </location>
</feature>
<feature type="domain" description="Transducer of regulated CREB activity N-terminal" evidence="2">
    <location>
        <begin position="10"/>
        <end position="45"/>
    </location>
</feature>
<evidence type="ECO:0000313" key="4">
    <source>
        <dbReference type="WBParaSite" id="maker-E.canG7_contigs_1338-snap-gene-0.23-mRNA-1"/>
    </source>
</evidence>
<protein>
    <submittedName>
        <fullName evidence="4">Transducer of regulated CREB activity N-terminal domain-containing protein</fullName>
    </submittedName>
</protein>
<feature type="compositionally biased region" description="Polar residues" evidence="1">
    <location>
        <begin position="86"/>
        <end position="104"/>
    </location>
</feature>
<feature type="region of interest" description="Disordered" evidence="1">
    <location>
        <begin position="57"/>
        <end position="238"/>
    </location>
</feature>
<dbReference type="GO" id="GO:0051289">
    <property type="term" value="P:protein homotetramerization"/>
    <property type="evidence" value="ECO:0007669"/>
    <property type="project" value="InterPro"/>
</dbReference>
<keyword evidence="3" id="KW-1185">Reference proteome</keyword>
<feature type="compositionally biased region" description="Low complexity" evidence="1">
    <location>
        <begin position="737"/>
        <end position="756"/>
    </location>
</feature>